<dbReference type="OrthoDB" id="8026818at2"/>
<evidence type="ECO:0000256" key="2">
    <source>
        <dbReference type="SAM" id="MobiDB-lite"/>
    </source>
</evidence>
<keyword evidence="7" id="KW-1185">Reference proteome</keyword>
<sequence length="537" mass="57376">MSNEVQVGDLLDLPTLAGTTVVAGSSGLERRVYNVSVVAGTEITQWVKPGAALLSTGHPLRDSADSMCDVIRELDARSVACLAIRLGSYLDDFPPGLLETAEEVGLPVIRLTDSFAFDDIIIDVLRRINSALLADLDLAERVHAALSDIVMSGGTAGRVASEAARLLGAEVNLLDPIGGAIPPSEAQGTPSTGDWRALESSARDPRTGTEPFEYVVLRLGGPANLLGYLTARRTDRPFSAVEVRALERSAAVAALALSQQAAVRDVEAQFQSEILTRLLRGEFDEVDAAASRLHELGWRLSCPLVVAAIGVWPLDGRRLRDPRAVLWLRSTGLALLRQALQSPSGTGASGMVGHHLTAVLPAPDRPRLEDALQSVIDKFHRRTAEELSHGISAGLSADCSELQDAPRALRQALVAVRAGGRRSRPSRPCSFTELGALGLVLAAAGDDDTADLVAQVLAPLDRLPAREADGLLATLRALVAENMNFVDAARALHCHYNTVRHRVHRLEELLGPFSTDADLWVNISLALRLREFAAESG</sequence>
<dbReference type="PANTHER" id="PTHR33744:SF7">
    <property type="entry name" value="PUCR FAMILY TRANSCRIPTIONAL REGULATOR"/>
    <property type="match status" value="1"/>
</dbReference>
<dbReference type="Pfam" id="PF17853">
    <property type="entry name" value="GGDEF_2"/>
    <property type="match status" value="1"/>
</dbReference>
<feature type="domain" description="Purine catabolism PurC-like" evidence="3">
    <location>
        <begin position="9"/>
        <end position="128"/>
    </location>
</feature>
<feature type="domain" description="PucR C-terminal helix-turn-helix" evidence="4">
    <location>
        <begin position="471"/>
        <end position="529"/>
    </location>
</feature>
<dbReference type="EMBL" id="FZNO01000008">
    <property type="protein sequence ID" value="SNR46698.1"/>
    <property type="molecule type" value="Genomic_DNA"/>
</dbReference>
<evidence type="ECO:0000256" key="1">
    <source>
        <dbReference type="ARBA" id="ARBA00006754"/>
    </source>
</evidence>
<dbReference type="Proteomes" id="UP000198403">
    <property type="component" value="Unassembled WGS sequence"/>
</dbReference>
<dbReference type="Pfam" id="PF07905">
    <property type="entry name" value="PucR"/>
    <property type="match status" value="1"/>
</dbReference>
<reference evidence="6 7" key="1">
    <citation type="submission" date="2017-06" db="EMBL/GenBank/DDBJ databases">
        <authorList>
            <person name="Kim H.J."/>
            <person name="Triplett B.A."/>
        </authorList>
    </citation>
    <scope>NUCLEOTIDE SEQUENCE [LARGE SCALE GENOMIC DNA]</scope>
    <source>
        <strain evidence="6 7">DSM 44272</strain>
    </source>
</reference>
<dbReference type="Gene3D" id="1.10.10.2840">
    <property type="entry name" value="PucR C-terminal helix-turn-helix domain"/>
    <property type="match status" value="1"/>
</dbReference>
<name>A0A238WJS3_9ACTN</name>
<dbReference type="InterPro" id="IPR051448">
    <property type="entry name" value="CdaR-like_regulators"/>
</dbReference>
<evidence type="ECO:0000313" key="6">
    <source>
        <dbReference type="EMBL" id="SNR46698.1"/>
    </source>
</evidence>
<protein>
    <submittedName>
        <fullName evidence="6">Transcriptional regulator, CdaR family</fullName>
    </submittedName>
</protein>
<dbReference type="InterPro" id="IPR025736">
    <property type="entry name" value="PucR_C-HTH_dom"/>
</dbReference>
<evidence type="ECO:0000313" key="7">
    <source>
        <dbReference type="Proteomes" id="UP000198403"/>
    </source>
</evidence>
<dbReference type="InterPro" id="IPR012914">
    <property type="entry name" value="PucR_dom"/>
</dbReference>
<dbReference type="Pfam" id="PF13556">
    <property type="entry name" value="HTH_30"/>
    <property type="match status" value="1"/>
</dbReference>
<proteinExistence type="inferred from homology"/>
<dbReference type="AlphaFoldDB" id="A0A238WJS3"/>
<accession>A0A238WJS3</accession>
<organism evidence="6 7">
    <name type="scientific">Blastococcus mobilis</name>
    <dbReference type="NCBI Taxonomy" id="1938746"/>
    <lineage>
        <taxon>Bacteria</taxon>
        <taxon>Bacillati</taxon>
        <taxon>Actinomycetota</taxon>
        <taxon>Actinomycetes</taxon>
        <taxon>Geodermatophilales</taxon>
        <taxon>Geodermatophilaceae</taxon>
        <taxon>Blastococcus</taxon>
    </lineage>
</organism>
<feature type="region of interest" description="Disordered" evidence="2">
    <location>
        <begin position="179"/>
        <end position="206"/>
    </location>
</feature>
<evidence type="ECO:0000259" key="5">
    <source>
        <dbReference type="Pfam" id="PF17853"/>
    </source>
</evidence>
<gene>
    <name evidence="6" type="ORF">SAMN06272737_10894</name>
</gene>
<dbReference type="InterPro" id="IPR041522">
    <property type="entry name" value="CdaR_GGDEF"/>
</dbReference>
<dbReference type="InterPro" id="IPR042070">
    <property type="entry name" value="PucR_C-HTH_sf"/>
</dbReference>
<feature type="domain" description="CdaR GGDEF-like" evidence="5">
    <location>
        <begin position="285"/>
        <end position="418"/>
    </location>
</feature>
<evidence type="ECO:0000259" key="3">
    <source>
        <dbReference type="Pfam" id="PF07905"/>
    </source>
</evidence>
<evidence type="ECO:0000259" key="4">
    <source>
        <dbReference type="Pfam" id="PF13556"/>
    </source>
</evidence>
<comment type="similarity">
    <text evidence="1">Belongs to the CdaR family.</text>
</comment>
<dbReference type="RefSeq" id="WP_089336267.1">
    <property type="nucleotide sequence ID" value="NZ_FZNO01000008.1"/>
</dbReference>
<dbReference type="PANTHER" id="PTHR33744">
    <property type="entry name" value="CARBOHYDRATE DIACID REGULATOR"/>
    <property type="match status" value="1"/>
</dbReference>